<protein>
    <submittedName>
        <fullName evidence="1">Uncharacterized protein</fullName>
    </submittedName>
</protein>
<evidence type="ECO:0000313" key="2">
    <source>
        <dbReference type="Proteomes" id="UP000298416"/>
    </source>
</evidence>
<reference evidence="1" key="1">
    <citation type="submission" date="2018-01" db="EMBL/GenBank/DDBJ databases">
        <authorList>
            <person name="Mao J.F."/>
        </authorList>
    </citation>
    <scope>NUCLEOTIDE SEQUENCE</scope>
    <source>
        <strain evidence="1">Huo1</strain>
        <tissue evidence="1">Leaf</tissue>
    </source>
</reference>
<keyword evidence="2" id="KW-1185">Reference proteome</keyword>
<gene>
    <name evidence="1" type="ORF">SASPL_148619</name>
</gene>
<name>A0A8X8WAL8_SALSN</name>
<sequence length="195" mass="22452">MRGKSWPYWNDWKFIFGKDESVTAVEKNFQERGIIADIDSSSDYQVFIGDIFAIQFTNSLLDTLSIRIGYDMDLDIARQEIFRHLDNMAELSDAQRYDLCDIIRKENSLLEIFIWLPVMKETWLCHPSHGEGIPCLIRPHRASQSNAYLSLCKISDSVSRMKWLGSTVPSQSFMIFSLIMVSHDSESRAGVQLAM</sequence>
<dbReference type="EMBL" id="PNBA02000019">
    <property type="protein sequence ID" value="KAG6390874.1"/>
    <property type="molecule type" value="Genomic_DNA"/>
</dbReference>
<dbReference type="AlphaFoldDB" id="A0A8X8WAL8"/>
<accession>A0A8X8WAL8</accession>
<reference evidence="1" key="2">
    <citation type="submission" date="2020-08" db="EMBL/GenBank/DDBJ databases">
        <title>Plant Genome Project.</title>
        <authorList>
            <person name="Zhang R.-G."/>
        </authorList>
    </citation>
    <scope>NUCLEOTIDE SEQUENCE</scope>
    <source>
        <strain evidence="1">Huo1</strain>
        <tissue evidence="1">Leaf</tissue>
    </source>
</reference>
<organism evidence="1">
    <name type="scientific">Salvia splendens</name>
    <name type="common">Scarlet sage</name>
    <dbReference type="NCBI Taxonomy" id="180675"/>
    <lineage>
        <taxon>Eukaryota</taxon>
        <taxon>Viridiplantae</taxon>
        <taxon>Streptophyta</taxon>
        <taxon>Embryophyta</taxon>
        <taxon>Tracheophyta</taxon>
        <taxon>Spermatophyta</taxon>
        <taxon>Magnoliopsida</taxon>
        <taxon>eudicotyledons</taxon>
        <taxon>Gunneridae</taxon>
        <taxon>Pentapetalae</taxon>
        <taxon>asterids</taxon>
        <taxon>lamiids</taxon>
        <taxon>Lamiales</taxon>
        <taxon>Lamiaceae</taxon>
        <taxon>Nepetoideae</taxon>
        <taxon>Mentheae</taxon>
        <taxon>Salviinae</taxon>
        <taxon>Salvia</taxon>
        <taxon>Salvia subgen. Calosphace</taxon>
        <taxon>core Calosphace</taxon>
    </lineage>
</organism>
<evidence type="ECO:0000313" key="1">
    <source>
        <dbReference type="EMBL" id="KAG6390874.1"/>
    </source>
</evidence>
<dbReference type="Proteomes" id="UP000298416">
    <property type="component" value="Unassembled WGS sequence"/>
</dbReference>
<proteinExistence type="predicted"/>
<comment type="caution">
    <text evidence="1">The sequence shown here is derived from an EMBL/GenBank/DDBJ whole genome shotgun (WGS) entry which is preliminary data.</text>
</comment>